<dbReference type="Proteomes" id="UP001140949">
    <property type="component" value="Unassembled WGS sequence"/>
</dbReference>
<reference evidence="1" key="2">
    <citation type="submission" date="2023-04" db="EMBL/GenBank/DDBJ databases">
        <authorList>
            <person name="Bruccoleri R.E."/>
            <person name="Oakeley E.J."/>
            <person name="Faust A.-M."/>
            <person name="Dessus-Babus S."/>
            <person name="Altorfer M."/>
            <person name="Burckhardt D."/>
            <person name="Oertli M."/>
            <person name="Naumann U."/>
            <person name="Petersen F."/>
            <person name="Wong J."/>
        </authorList>
    </citation>
    <scope>NUCLEOTIDE SEQUENCE</scope>
    <source>
        <strain evidence="1">GSM-AAB239-AS_SAM_17_03QT</strain>
        <tissue evidence="1">Leaf</tissue>
    </source>
</reference>
<accession>A0AAX6FQI9</accession>
<evidence type="ECO:0000313" key="2">
    <source>
        <dbReference type="Proteomes" id="UP001140949"/>
    </source>
</evidence>
<reference evidence="1" key="1">
    <citation type="journal article" date="2023" name="GigaByte">
        <title>Genome assembly of the bearded iris, Iris pallida Lam.</title>
        <authorList>
            <person name="Bruccoleri R.E."/>
            <person name="Oakeley E.J."/>
            <person name="Faust A.M.E."/>
            <person name="Altorfer M."/>
            <person name="Dessus-Babus S."/>
            <person name="Burckhardt D."/>
            <person name="Oertli M."/>
            <person name="Naumann U."/>
            <person name="Petersen F."/>
            <person name="Wong J."/>
        </authorList>
    </citation>
    <scope>NUCLEOTIDE SEQUENCE</scope>
    <source>
        <strain evidence="1">GSM-AAB239-AS_SAM_17_03QT</strain>
    </source>
</reference>
<evidence type="ECO:0000313" key="1">
    <source>
        <dbReference type="EMBL" id="KAJ6818278.1"/>
    </source>
</evidence>
<gene>
    <name evidence="1" type="ORF">M6B38_408045</name>
</gene>
<dbReference type="EMBL" id="JANAVB010027397">
    <property type="protein sequence ID" value="KAJ6818278.1"/>
    <property type="molecule type" value="Genomic_DNA"/>
</dbReference>
<protein>
    <submittedName>
        <fullName evidence="1">E3 ubiquitin-protein ligase XERICO</fullName>
    </submittedName>
</protein>
<proteinExistence type="predicted"/>
<keyword evidence="2" id="KW-1185">Reference proteome</keyword>
<comment type="caution">
    <text evidence="1">The sequence shown here is derived from an EMBL/GenBank/DDBJ whole genome shotgun (WGS) entry which is preliminary data.</text>
</comment>
<name>A0AAX6FQI9_IRIPA</name>
<sequence length="19" mass="2180">MIILDGSQICREKCVTKNK</sequence>
<organism evidence="1 2">
    <name type="scientific">Iris pallida</name>
    <name type="common">Sweet iris</name>
    <dbReference type="NCBI Taxonomy" id="29817"/>
    <lineage>
        <taxon>Eukaryota</taxon>
        <taxon>Viridiplantae</taxon>
        <taxon>Streptophyta</taxon>
        <taxon>Embryophyta</taxon>
        <taxon>Tracheophyta</taxon>
        <taxon>Spermatophyta</taxon>
        <taxon>Magnoliopsida</taxon>
        <taxon>Liliopsida</taxon>
        <taxon>Asparagales</taxon>
        <taxon>Iridaceae</taxon>
        <taxon>Iridoideae</taxon>
        <taxon>Irideae</taxon>
        <taxon>Iris</taxon>
    </lineage>
</organism>
<dbReference type="AlphaFoldDB" id="A0AAX6FQI9"/>